<dbReference type="FunFam" id="3.20.20.80:FF:000010">
    <property type="entry name" value="glucan endo-1,3-beta-glucosidase, basic"/>
    <property type="match status" value="1"/>
</dbReference>
<evidence type="ECO:0000256" key="6">
    <source>
        <dbReference type="RuleBase" id="RU004335"/>
    </source>
</evidence>
<dbReference type="OMA" id="FTYAYNT"/>
<sequence>MAKFSYHMKSTILLIGLLMASLGTTSAEIGVCYGLDGNNLPSKPDTVALFKSKNIRRIRLYRADHDALEALRGSNIEVTLGILNPDLQSLATNQAAAKNWVQNNVVNYANDVRFLYIVVGNEVEPSSPFAQYVVPAMQNIQNEINAAGFGNQIKVSTALSMNIIGVPFPPSAGAFKSEYRPLLDAVLGFLDTNQAPLHVNVYPYFAYNDPASHISLDYAIFRATSPVVTDGPYQYYNLFDAMVDTVYAALDKVGHGSRDIIASESGWSTGRRGPHRKGPHQSCSCNVVARIYNQNLINHVKAGRGTPMRPGKPIQAYIFSMFNENLKPDQDIEGYWGLFLPNGQPKYPIHF</sequence>
<keyword evidence="9" id="KW-1185">Reference proteome</keyword>
<protein>
    <recommendedName>
        <fullName evidence="3">glucan endo-1,3-beta-D-glucosidase</fullName>
        <ecNumber evidence="3">3.2.1.39</ecNumber>
    </recommendedName>
</protein>
<evidence type="ECO:0000313" key="9">
    <source>
        <dbReference type="Proteomes" id="UP000188268"/>
    </source>
</evidence>
<dbReference type="Gene3D" id="3.20.20.80">
    <property type="entry name" value="Glycosidases"/>
    <property type="match status" value="1"/>
</dbReference>
<feature type="chain" id="PRO_5013363054" description="glucan endo-1,3-beta-D-glucosidase" evidence="7">
    <location>
        <begin position="28"/>
        <end position="351"/>
    </location>
</feature>
<evidence type="ECO:0000256" key="2">
    <source>
        <dbReference type="ARBA" id="ARBA00008773"/>
    </source>
</evidence>
<organism evidence="8 9">
    <name type="scientific">Corchorus capsularis</name>
    <name type="common">Jute</name>
    <dbReference type="NCBI Taxonomy" id="210143"/>
    <lineage>
        <taxon>Eukaryota</taxon>
        <taxon>Viridiplantae</taxon>
        <taxon>Streptophyta</taxon>
        <taxon>Embryophyta</taxon>
        <taxon>Tracheophyta</taxon>
        <taxon>Spermatophyta</taxon>
        <taxon>Magnoliopsida</taxon>
        <taxon>eudicotyledons</taxon>
        <taxon>Gunneridae</taxon>
        <taxon>Pentapetalae</taxon>
        <taxon>rosids</taxon>
        <taxon>malvids</taxon>
        <taxon>Malvales</taxon>
        <taxon>Malvaceae</taxon>
        <taxon>Grewioideae</taxon>
        <taxon>Apeibeae</taxon>
        <taxon>Corchorus</taxon>
    </lineage>
</organism>
<comment type="catalytic activity">
    <reaction evidence="1">
        <text>Hydrolysis of (1-&gt;3)-beta-D-glucosidic linkages in (1-&gt;3)-beta-D-glucans.</text>
        <dbReference type="EC" id="3.2.1.39"/>
    </reaction>
</comment>
<evidence type="ECO:0000256" key="3">
    <source>
        <dbReference type="ARBA" id="ARBA00012780"/>
    </source>
</evidence>
<proteinExistence type="inferred from homology"/>
<dbReference type="InterPro" id="IPR000490">
    <property type="entry name" value="Glyco_hydro_17"/>
</dbReference>
<dbReference type="Proteomes" id="UP000188268">
    <property type="component" value="Unassembled WGS sequence"/>
</dbReference>
<evidence type="ECO:0000256" key="4">
    <source>
        <dbReference type="ARBA" id="ARBA00022801"/>
    </source>
</evidence>
<evidence type="ECO:0000313" key="8">
    <source>
        <dbReference type="EMBL" id="OMO88748.1"/>
    </source>
</evidence>
<dbReference type="STRING" id="210143.A0A1R3J1P3"/>
<dbReference type="OrthoDB" id="941679at2759"/>
<dbReference type="Pfam" id="PF00332">
    <property type="entry name" value="Glyco_hydro_17"/>
    <property type="match status" value="1"/>
</dbReference>
<comment type="similarity">
    <text evidence="2 6">Belongs to the glycosyl hydrolase 17 family.</text>
</comment>
<keyword evidence="7" id="KW-0732">Signal</keyword>
<evidence type="ECO:0000256" key="7">
    <source>
        <dbReference type="SAM" id="SignalP"/>
    </source>
</evidence>
<name>A0A1R3J1P3_COCAP</name>
<dbReference type="AlphaFoldDB" id="A0A1R3J1P3"/>
<dbReference type="EC" id="3.2.1.39" evidence="3"/>
<accession>A0A1R3J1P3</accession>
<gene>
    <name evidence="8" type="ORF">CCACVL1_08223</name>
</gene>
<reference evidence="8 9" key="1">
    <citation type="submission" date="2013-09" db="EMBL/GenBank/DDBJ databases">
        <title>Corchorus capsularis genome sequencing.</title>
        <authorList>
            <person name="Alam M."/>
            <person name="Haque M.S."/>
            <person name="Islam M.S."/>
            <person name="Emdad E.M."/>
            <person name="Islam M.M."/>
            <person name="Ahmed B."/>
            <person name="Halim A."/>
            <person name="Hossen Q.M.M."/>
            <person name="Hossain M.Z."/>
            <person name="Ahmed R."/>
            <person name="Khan M.M."/>
            <person name="Islam R."/>
            <person name="Rashid M.M."/>
            <person name="Khan S.A."/>
            <person name="Rahman M.S."/>
            <person name="Alam M."/>
        </authorList>
    </citation>
    <scope>NUCLEOTIDE SEQUENCE [LARGE SCALE GENOMIC DNA]</scope>
    <source>
        <strain evidence="9">cv. CVL-1</strain>
        <tissue evidence="8">Whole seedling</tissue>
    </source>
</reference>
<dbReference type="GO" id="GO:0042973">
    <property type="term" value="F:glucan endo-1,3-beta-D-glucosidase activity"/>
    <property type="evidence" value="ECO:0007669"/>
    <property type="project" value="UniProtKB-EC"/>
</dbReference>
<dbReference type="PANTHER" id="PTHR32227">
    <property type="entry name" value="GLUCAN ENDO-1,3-BETA-GLUCOSIDASE BG1-RELATED-RELATED"/>
    <property type="match status" value="1"/>
</dbReference>
<dbReference type="InterPro" id="IPR017853">
    <property type="entry name" value="GH"/>
</dbReference>
<dbReference type="SUPFAM" id="SSF51445">
    <property type="entry name" value="(Trans)glycosidases"/>
    <property type="match status" value="1"/>
</dbReference>
<comment type="caution">
    <text evidence="8">The sequence shown here is derived from an EMBL/GenBank/DDBJ whole genome shotgun (WGS) entry which is preliminary data.</text>
</comment>
<feature type="signal peptide" evidence="7">
    <location>
        <begin position="1"/>
        <end position="27"/>
    </location>
</feature>
<dbReference type="EMBL" id="AWWV01008920">
    <property type="protein sequence ID" value="OMO88748.1"/>
    <property type="molecule type" value="Genomic_DNA"/>
</dbReference>
<keyword evidence="4 8" id="KW-0378">Hydrolase</keyword>
<dbReference type="Gramene" id="OMO88748">
    <property type="protein sequence ID" value="OMO88748"/>
    <property type="gene ID" value="CCACVL1_08223"/>
</dbReference>
<dbReference type="GO" id="GO:0005975">
    <property type="term" value="P:carbohydrate metabolic process"/>
    <property type="evidence" value="ECO:0007669"/>
    <property type="project" value="InterPro"/>
</dbReference>
<dbReference type="InterPro" id="IPR044965">
    <property type="entry name" value="Glyco_hydro_17_plant"/>
</dbReference>
<keyword evidence="5" id="KW-0326">Glycosidase</keyword>
<evidence type="ECO:0000256" key="1">
    <source>
        <dbReference type="ARBA" id="ARBA00000382"/>
    </source>
</evidence>
<evidence type="ECO:0000256" key="5">
    <source>
        <dbReference type="ARBA" id="ARBA00023295"/>
    </source>
</evidence>